<proteinExistence type="predicted"/>
<protein>
    <recommendedName>
        <fullName evidence="3">DUF1269 domain-containing protein</fullName>
    </recommendedName>
</protein>
<name>A0A5B9Q706_9BACT</name>
<dbReference type="AlphaFoldDB" id="A0A5B9Q706"/>
<evidence type="ECO:0000313" key="1">
    <source>
        <dbReference type="EMBL" id="QEG33499.1"/>
    </source>
</evidence>
<dbReference type="Proteomes" id="UP000323917">
    <property type="component" value="Chromosome"/>
</dbReference>
<sequence>MSTLVVIGYDDAFKAEEVRLSLRKMQQDYLIALEDAVVAVKDAAGKVKLHQPVNLTGAGALGGGFWGTLVGMIFLNPLLGLAVGASAGAISGALTDIGINDKFMKDLAETMKPETSALFVLVRDMTPDKVLEELKGTGGKVLQTSLSHEDEDKLQTALNA</sequence>
<reference evidence="1 2" key="1">
    <citation type="submission" date="2019-08" db="EMBL/GenBank/DDBJ databases">
        <title>Deep-cultivation of Planctomycetes and their phenomic and genomic characterization uncovers novel biology.</title>
        <authorList>
            <person name="Wiegand S."/>
            <person name="Jogler M."/>
            <person name="Boedeker C."/>
            <person name="Pinto D."/>
            <person name="Vollmers J."/>
            <person name="Rivas-Marin E."/>
            <person name="Kohn T."/>
            <person name="Peeters S.H."/>
            <person name="Heuer A."/>
            <person name="Rast P."/>
            <person name="Oberbeckmann S."/>
            <person name="Bunk B."/>
            <person name="Jeske O."/>
            <person name="Meyerdierks A."/>
            <person name="Storesund J.E."/>
            <person name="Kallscheuer N."/>
            <person name="Luecker S."/>
            <person name="Lage O.M."/>
            <person name="Pohl T."/>
            <person name="Merkel B.J."/>
            <person name="Hornburger P."/>
            <person name="Mueller R.-W."/>
            <person name="Bruemmer F."/>
            <person name="Labrenz M."/>
            <person name="Spormann A.M."/>
            <person name="Op den Camp H."/>
            <person name="Overmann J."/>
            <person name="Amann R."/>
            <person name="Jetten M.S.M."/>
            <person name="Mascher T."/>
            <person name="Medema M.H."/>
            <person name="Devos D.P."/>
            <person name="Kaster A.-K."/>
            <person name="Ovreas L."/>
            <person name="Rohde M."/>
            <person name="Galperin M.Y."/>
            <person name="Jogler C."/>
        </authorList>
    </citation>
    <scope>NUCLEOTIDE SEQUENCE [LARGE SCALE GENOMIC DNA]</scope>
    <source>
        <strain evidence="1 2">Pr1d</strain>
    </source>
</reference>
<keyword evidence="2" id="KW-1185">Reference proteome</keyword>
<dbReference type="KEGG" id="bgok:Pr1d_07630"/>
<dbReference type="OrthoDB" id="275223at2"/>
<evidence type="ECO:0000313" key="2">
    <source>
        <dbReference type="Proteomes" id="UP000323917"/>
    </source>
</evidence>
<dbReference type="Pfam" id="PF06897">
    <property type="entry name" value="DUF1269"/>
    <property type="match status" value="1"/>
</dbReference>
<accession>A0A5B9Q706</accession>
<dbReference type="InterPro" id="IPR009200">
    <property type="entry name" value="DUF1269_membrane"/>
</dbReference>
<organism evidence="1 2">
    <name type="scientific">Bythopirellula goksoeyrii</name>
    <dbReference type="NCBI Taxonomy" id="1400387"/>
    <lineage>
        <taxon>Bacteria</taxon>
        <taxon>Pseudomonadati</taxon>
        <taxon>Planctomycetota</taxon>
        <taxon>Planctomycetia</taxon>
        <taxon>Pirellulales</taxon>
        <taxon>Lacipirellulaceae</taxon>
        <taxon>Bythopirellula</taxon>
    </lineage>
</organism>
<evidence type="ECO:0008006" key="3">
    <source>
        <dbReference type="Google" id="ProtNLM"/>
    </source>
</evidence>
<dbReference type="RefSeq" id="WP_148072255.1">
    <property type="nucleotide sequence ID" value="NZ_CP042913.1"/>
</dbReference>
<dbReference type="EMBL" id="CP042913">
    <property type="protein sequence ID" value="QEG33499.1"/>
    <property type="molecule type" value="Genomic_DNA"/>
</dbReference>
<gene>
    <name evidence="1" type="ORF">Pr1d_07630</name>
</gene>